<dbReference type="Pfam" id="PF13410">
    <property type="entry name" value="GST_C_2"/>
    <property type="match status" value="1"/>
</dbReference>
<dbReference type="SFLD" id="SFLDG01151">
    <property type="entry name" value="Main.2:_Nu-like"/>
    <property type="match status" value="1"/>
</dbReference>
<dbReference type="SUPFAM" id="SSF52833">
    <property type="entry name" value="Thioredoxin-like"/>
    <property type="match status" value="1"/>
</dbReference>
<dbReference type="SFLD" id="SFLDS00019">
    <property type="entry name" value="Glutathione_Transferase_(cytos"/>
    <property type="match status" value="1"/>
</dbReference>
<evidence type="ECO:0000313" key="3">
    <source>
        <dbReference type="EMBL" id="MEC4720611.1"/>
    </source>
</evidence>
<gene>
    <name evidence="3" type="ORF">RY831_15715</name>
</gene>
<dbReference type="InterPro" id="IPR004045">
    <property type="entry name" value="Glutathione_S-Trfase_N"/>
</dbReference>
<dbReference type="InterPro" id="IPR036249">
    <property type="entry name" value="Thioredoxin-like_sf"/>
</dbReference>
<dbReference type="Gene3D" id="3.40.30.10">
    <property type="entry name" value="Glutaredoxin"/>
    <property type="match status" value="1"/>
</dbReference>
<proteinExistence type="predicted"/>
<dbReference type="EMBL" id="JAWIIV010000012">
    <property type="protein sequence ID" value="MEC4720611.1"/>
    <property type="molecule type" value="Genomic_DNA"/>
</dbReference>
<dbReference type="SUPFAM" id="SSF47616">
    <property type="entry name" value="GST C-terminal domain-like"/>
    <property type="match status" value="1"/>
</dbReference>
<dbReference type="PANTHER" id="PTHR44051">
    <property type="entry name" value="GLUTATHIONE S-TRANSFERASE-RELATED"/>
    <property type="match status" value="1"/>
</dbReference>
<dbReference type="RefSeq" id="WP_326507324.1">
    <property type="nucleotide sequence ID" value="NZ_JAWIIV010000012.1"/>
</dbReference>
<dbReference type="PANTHER" id="PTHR44051:SF2">
    <property type="entry name" value="HYPOTHETICAL GLUTATHIONE S-TRANSFERASE LIKE PROTEIN"/>
    <property type="match status" value="1"/>
</dbReference>
<evidence type="ECO:0000259" key="2">
    <source>
        <dbReference type="PROSITE" id="PS50405"/>
    </source>
</evidence>
<comment type="caution">
    <text evidence="3">The sequence shown here is derived from an EMBL/GenBank/DDBJ whole genome shotgun (WGS) entry which is preliminary data.</text>
</comment>
<keyword evidence="4" id="KW-1185">Reference proteome</keyword>
<dbReference type="SFLD" id="SFLDG00358">
    <property type="entry name" value="Main_(cytGST)"/>
    <property type="match status" value="1"/>
</dbReference>
<evidence type="ECO:0000259" key="1">
    <source>
        <dbReference type="PROSITE" id="PS50404"/>
    </source>
</evidence>
<accession>A0ABU6JAF0</accession>
<dbReference type="PROSITE" id="PS50404">
    <property type="entry name" value="GST_NTER"/>
    <property type="match status" value="1"/>
</dbReference>
<feature type="domain" description="GST C-terminal" evidence="2">
    <location>
        <begin position="90"/>
        <end position="210"/>
    </location>
</feature>
<evidence type="ECO:0000313" key="4">
    <source>
        <dbReference type="Proteomes" id="UP001352263"/>
    </source>
</evidence>
<dbReference type="Pfam" id="PF02798">
    <property type="entry name" value="GST_N"/>
    <property type="match status" value="1"/>
</dbReference>
<name>A0ABU6JAF0_9BURK</name>
<dbReference type="Gene3D" id="1.20.1050.10">
    <property type="match status" value="1"/>
</dbReference>
<dbReference type="CDD" id="cd03206">
    <property type="entry name" value="GST_C_7"/>
    <property type="match status" value="1"/>
</dbReference>
<reference evidence="3 4" key="1">
    <citation type="submission" date="2023-10" db="EMBL/GenBank/DDBJ databases">
        <title>Noviherbaspirillum sp. CPCC 100848 genome assembly.</title>
        <authorList>
            <person name="Li X.Y."/>
            <person name="Fang X.M."/>
        </authorList>
    </citation>
    <scope>NUCLEOTIDE SEQUENCE [LARGE SCALE GENOMIC DNA]</scope>
    <source>
        <strain evidence="3 4">CPCC 100848</strain>
    </source>
</reference>
<dbReference type="Proteomes" id="UP001352263">
    <property type="component" value="Unassembled WGS sequence"/>
</dbReference>
<sequence>MPATPIKLYRSIISGHAHRAELFLSLLDLQYETIDIDLRAGQQKSEEFLKLNPFGQVPVIDDGGTVVSDSNAILVYLAHKYGGEQWLPRDPVGASNVQRWLSVASGEIAFGPGLARIGKQFGRPVNMEAAADLAHRLFKLMESHLQARNYLAAGHPTIADIAAYSYIARAPEGDVSLQEYPALRAWLRRIEGLPRFLPMIELVKPAASAA</sequence>
<dbReference type="CDD" id="cd03056">
    <property type="entry name" value="GST_N_4"/>
    <property type="match status" value="1"/>
</dbReference>
<dbReference type="InterPro" id="IPR036282">
    <property type="entry name" value="Glutathione-S-Trfase_C_sf"/>
</dbReference>
<organism evidence="3 4">
    <name type="scientific">Noviherbaspirillum album</name>
    <dbReference type="NCBI Taxonomy" id="3080276"/>
    <lineage>
        <taxon>Bacteria</taxon>
        <taxon>Pseudomonadati</taxon>
        <taxon>Pseudomonadota</taxon>
        <taxon>Betaproteobacteria</taxon>
        <taxon>Burkholderiales</taxon>
        <taxon>Oxalobacteraceae</taxon>
        <taxon>Noviherbaspirillum</taxon>
    </lineage>
</organism>
<protein>
    <submittedName>
        <fullName evidence="3">Glutathione S-transferase</fullName>
    </submittedName>
</protein>
<dbReference type="InterPro" id="IPR010987">
    <property type="entry name" value="Glutathione-S-Trfase_C-like"/>
</dbReference>
<feature type="domain" description="GST N-terminal" evidence="1">
    <location>
        <begin position="4"/>
        <end position="85"/>
    </location>
</feature>
<dbReference type="InterPro" id="IPR040079">
    <property type="entry name" value="Glutathione_S-Trfase"/>
</dbReference>
<dbReference type="PROSITE" id="PS50405">
    <property type="entry name" value="GST_CTER"/>
    <property type="match status" value="1"/>
</dbReference>